<comment type="subcellular location">
    <subcellularLocation>
        <location evidence="1">Cell inner membrane</location>
        <topology evidence="1">Single-pass membrane protein</topology>
    </subcellularLocation>
</comment>
<evidence type="ECO:0000313" key="10">
    <source>
        <dbReference type="Proteomes" id="UP000265560"/>
    </source>
</evidence>
<protein>
    <recommendedName>
        <fullName evidence="8">General secretion pathway GspH domain-containing protein</fullName>
    </recommendedName>
</protein>
<dbReference type="Pfam" id="PF12019">
    <property type="entry name" value="GspH"/>
    <property type="match status" value="1"/>
</dbReference>
<keyword evidence="10" id="KW-1185">Reference proteome</keyword>
<keyword evidence="6" id="KW-1133">Transmembrane helix</keyword>
<accession>A0A385Z599</accession>
<keyword evidence="2" id="KW-1003">Cell membrane</keyword>
<feature type="domain" description="General secretion pathway GspH" evidence="8">
    <location>
        <begin position="79"/>
        <end position="169"/>
    </location>
</feature>
<evidence type="ECO:0000256" key="3">
    <source>
        <dbReference type="ARBA" id="ARBA00022481"/>
    </source>
</evidence>
<evidence type="ECO:0000256" key="2">
    <source>
        <dbReference type="ARBA" id="ARBA00022475"/>
    </source>
</evidence>
<dbReference type="EMBL" id="CP032419">
    <property type="protein sequence ID" value="AYC34326.1"/>
    <property type="molecule type" value="Genomic_DNA"/>
</dbReference>
<sequence length="182" mass="19013">MTYNGPPLRPVFWRSYACLDGGGALSGCCRRACWPRPVSRSACWIRGRWAQSRPGPVAASFPRSILALQLGGDGAGALLARSEAIKRNQPVTFCTSSGGWHEGWIVRSSGGMVIQAHPAAASGFLITGSVNSITFQPTGVCATQTALTVCRATPSVGSQERVVSISLTGHTSVTKTTATSCS</sequence>
<evidence type="ECO:0000256" key="4">
    <source>
        <dbReference type="ARBA" id="ARBA00022519"/>
    </source>
</evidence>
<keyword evidence="5" id="KW-0812">Transmembrane</keyword>
<dbReference type="GO" id="GO:0005886">
    <property type="term" value="C:plasma membrane"/>
    <property type="evidence" value="ECO:0007669"/>
    <property type="project" value="UniProtKB-SubCell"/>
</dbReference>
<keyword evidence="4" id="KW-0997">Cell inner membrane</keyword>
<keyword evidence="7" id="KW-0472">Membrane</keyword>
<dbReference type="Proteomes" id="UP000265560">
    <property type="component" value="Chromosome"/>
</dbReference>
<evidence type="ECO:0000256" key="1">
    <source>
        <dbReference type="ARBA" id="ARBA00004377"/>
    </source>
</evidence>
<dbReference type="Gene3D" id="3.55.40.10">
    <property type="entry name" value="minor pseudopilin epsh domain"/>
    <property type="match status" value="1"/>
</dbReference>
<dbReference type="KEGG" id="pcav:D3880_19015"/>
<organism evidence="9 10">
    <name type="scientific">Pseudomonas cavernae</name>
    <dbReference type="NCBI Taxonomy" id="2320867"/>
    <lineage>
        <taxon>Bacteria</taxon>
        <taxon>Pseudomonadati</taxon>
        <taxon>Pseudomonadota</taxon>
        <taxon>Gammaproteobacteria</taxon>
        <taxon>Pseudomonadales</taxon>
        <taxon>Pseudomonadaceae</taxon>
        <taxon>Pseudomonas</taxon>
    </lineage>
</organism>
<keyword evidence="3" id="KW-0488">Methylation</keyword>
<dbReference type="InterPro" id="IPR022346">
    <property type="entry name" value="T2SS_GspH"/>
</dbReference>
<dbReference type="OrthoDB" id="6120962at2"/>
<evidence type="ECO:0000313" key="9">
    <source>
        <dbReference type="EMBL" id="AYC34326.1"/>
    </source>
</evidence>
<evidence type="ECO:0000256" key="5">
    <source>
        <dbReference type="ARBA" id="ARBA00022692"/>
    </source>
</evidence>
<name>A0A385Z599_9PSED</name>
<dbReference type="GO" id="GO:0015628">
    <property type="term" value="P:protein secretion by the type II secretion system"/>
    <property type="evidence" value="ECO:0007669"/>
    <property type="project" value="InterPro"/>
</dbReference>
<evidence type="ECO:0000256" key="7">
    <source>
        <dbReference type="ARBA" id="ARBA00023136"/>
    </source>
</evidence>
<proteinExistence type="predicted"/>
<dbReference type="GO" id="GO:0015627">
    <property type="term" value="C:type II protein secretion system complex"/>
    <property type="evidence" value="ECO:0007669"/>
    <property type="project" value="InterPro"/>
</dbReference>
<evidence type="ECO:0000256" key="6">
    <source>
        <dbReference type="ARBA" id="ARBA00022989"/>
    </source>
</evidence>
<evidence type="ECO:0000259" key="8">
    <source>
        <dbReference type="Pfam" id="PF12019"/>
    </source>
</evidence>
<dbReference type="AlphaFoldDB" id="A0A385Z599"/>
<reference evidence="10" key="1">
    <citation type="submission" date="2018-09" db="EMBL/GenBank/DDBJ databases">
        <authorList>
            <person name="Zhu H."/>
        </authorList>
    </citation>
    <scope>NUCLEOTIDE SEQUENCE [LARGE SCALE GENOMIC DNA]</scope>
    <source>
        <strain evidence="10">K2W31S-8</strain>
    </source>
</reference>
<gene>
    <name evidence="9" type="ORF">D3880_19015</name>
</gene>